<evidence type="ECO:0000313" key="5">
    <source>
        <dbReference type="EMBL" id="CUN45675.1"/>
    </source>
</evidence>
<reference evidence="5 6" key="1">
    <citation type="submission" date="2015-09" db="EMBL/GenBank/DDBJ databases">
        <authorList>
            <consortium name="Pathogen Informatics"/>
        </authorList>
    </citation>
    <scope>NUCLEOTIDE SEQUENCE [LARGE SCALE GENOMIC DNA]</scope>
    <source>
        <strain evidence="5 6">2789STDY5608850</strain>
    </source>
</reference>
<dbReference type="SMART" id="SM00347">
    <property type="entry name" value="HTH_MARR"/>
    <property type="match status" value="1"/>
</dbReference>
<dbReference type="PROSITE" id="PS50995">
    <property type="entry name" value="HTH_MARR_2"/>
    <property type="match status" value="1"/>
</dbReference>
<accession>A0A173X515</accession>
<dbReference type="PANTHER" id="PTHR42756:SF1">
    <property type="entry name" value="TRANSCRIPTIONAL REPRESSOR OF EMRAB OPERON"/>
    <property type="match status" value="1"/>
</dbReference>
<dbReference type="InterPro" id="IPR036388">
    <property type="entry name" value="WH-like_DNA-bd_sf"/>
</dbReference>
<dbReference type="Gene3D" id="1.10.10.10">
    <property type="entry name" value="Winged helix-like DNA-binding domain superfamily/Winged helix DNA-binding domain"/>
    <property type="match status" value="1"/>
</dbReference>
<dbReference type="GO" id="GO:0003677">
    <property type="term" value="F:DNA binding"/>
    <property type="evidence" value="ECO:0007669"/>
    <property type="project" value="UniProtKB-KW"/>
</dbReference>
<dbReference type="CDD" id="cd00090">
    <property type="entry name" value="HTH_ARSR"/>
    <property type="match status" value="1"/>
</dbReference>
<dbReference type="Pfam" id="PF12802">
    <property type="entry name" value="MarR_2"/>
    <property type="match status" value="1"/>
</dbReference>
<evidence type="ECO:0000256" key="3">
    <source>
        <dbReference type="ARBA" id="ARBA00023163"/>
    </source>
</evidence>
<evidence type="ECO:0000256" key="2">
    <source>
        <dbReference type="ARBA" id="ARBA00023125"/>
    </source>
</evidence>
<gene>
    <name evidence="5" type="ORF">ERS852407_00247</name>
</gene>
<keyword evidence="3" id="KW-0804">Transcription</keyword>
<name>A0A173X515_9FIRM</name>
<keyword evidence="2" id="KW-0238">DNA-binding</keyword>
<dbReference type="EMBL" id="CYZE01000001">
    <property type="protein sequence ID" value="CUN45675.1"/>
    <property type="molecule type" value="Genomic_DNA"/>
</dbReference>
<dbReference type="SUPFAM" id="SSF46785">
    <property type="entry name" value="Winged helix' DNA-binding domain"/>
    <property type="match status" value="1"/>
</dbReference>
<dbReference type="GO" id="GO:0003700">
    <property type="term" value="F:DNA-binding transcription factor activity"/>
    <property type="evidence" value="ECO:0007669"/>
    <property type="project" value="InterPro"/>
</dbReference>
<keyword evidence="1" id="KW-0805">Transcription regulation</keyword>
<evidence type="ECO:0000259" key="4">
    <source>
        <dbReference type="PROSITE" id="PS50995"/>
    </source>
</evidence>
<proteinExistence type="predicted"/>
<dbReference type="RefSeq" id="WP_055652687.1">
    <property type="nucleotide sequence ID" value="NZ_CABIXC010000001.1"/>
</dbReference>
<evidence type="ECO:0000313" key="6">
    <source>
        <dbReference type="Proteomes" id="UP000095651"/>
    </source>
</evidence>
<dbReference type="InterPro" id="IPR011991">
    <property type="entry name" value="ArsR-like_HTH"/>
</dbReference>
<protein>
    <submittedName>
        <fullName evidence="5">Transcriptional regulator</fullName>
    </submittedName>
</protein>
<dbReference type="InterPro" id="IPR036390">
    <property type="entry name" value="WH_DNA-bd_sf"/>
</dbReference>
<evidence type="ECO:0000256" key="1">
    <source>
        <dbReference type="ARBA" id="ARBA00023015"/>
    </source>
</evidence>
<organism evidence="5 6">
    <name type="scientific">Hungatella hathewayi</name>
    <dbReference type="NCBI Taxonomy" id="154046"/>
    <lineage>
        <taxon>Bacteria</taxon>
        <taxon>Bacillati</taxon>
        <taxon>Bacillota</taxon>
        <taxon>Clostridia</taxon>
        <taxon>Lachnospirales</taxon>
        <taxon>Lachnospiraceae</taxon>
        <taxon>Hungatella</taxon>
    </lineage>
</organism>
<dbReference type="AlphaFoldDB" id="A0A173X515"/>
<dbReference type="Proteomes" id="UP000095651">
    <property type="component" value="Unassembled WGS sequence"/>
</dbReference>
<dbReference type="InterPro" id="IPR000835">
    <property type="entry name" value="HTH_MarR-typ"/>
</dbReference>
<feature type="domain" description="HTH marR-type" evidence="4">
    <location>
        <begin position="2"/>
        <end position="137"/>
    </location>
</feature>
<sequence length="151" mass="16752">MIDNTFTLISRIDGEIRRFITEELAKEGITDIVPSHGAIIVELMKHGQLPMNELARHIDRTPQTVTSLVKKLVKSGYVETVKAPEDNRVTMAALTDPGARLAATLCRISEEIYELQYQGIPGDEIVVLRSALARMHANFAENGFKDTESMG</sequence>
<dbReference type="PANTHER" id="PTHR42756">
    <property type="entry name" value="TRANSCRIPTIONAL REGULATOR, MARR"/>
    <property type="match status" value="1"/>
</dbReference>